<proteinExistence type="predicted"/>
<dbReference type="HOGENOM" id="CLU_2941494_0_0_1"/>
<sequence>MVSTCTVKFKDLLARISLISRVPQFRASWNVHIRDATMDVSHPHQEIRSKVDLSTCFATV</sequence>
<accession>G2YXM3</accession>
<dbReference type="Proteomes" id="UP000008177">
    <property type="component" value="Unplaced contigs"/>
</dbReference>
<reference evidence="2" key="1">
    <citation type="journal article" date="2011" name="PLoS Genet.">
        <title>Genomic analysis of the necrotrophic fungal pathogens Sclerotinia sclerotiorum and Botrytis cinerea.</title>
        <authorList>
            <person name="Amselem J."/>
            <person name="Cuomo C.A."/>
            <person name="van Kan J.A."/>
            <person name="Viaud M."/>
            <person name="Benito E.P."/>
            <person name="Couloux A."/>
            <person name="Coutinho P.M."/>
            <person name="de Vries R.P."/>
            <person name="Dyer P.S."/>
            <person name="Fillinger S."/>
            <person name="Fournier E."/>
            <person name="Gout L."/>
            <person name="Hahn M."/>
            <person name="Kohn L."/>
            <person name="Lapalu N."/>
            <person name="Plummer K.M."/>
            <person name="Pradier J.M."/>
            <person name="Quevillon E."/>
            <person name="Sharon A."/>
            <person name="Simon A."/>
            <person name="ten Have A."/>
            <person name="Tudzynski B."/>
            <person name="Tudzynski P."/>
            <person name="Wincker P."/>
            <person name="Andrew M."/>
            <person name="Anthouard V."/>
            <person name="Beever R.E."/>
            <person name="Beffa R."/>
            <person name="Benoit I."/>
            <person name="Bouzid O."/>
            <person name="Brault B."/>
            <person name="Chen Z."/>
            <person name="Choquer M."/>
            <person name="Collemare J."/>
            <person name="Cotton P."/>
            <person name="Danchin E.G."/>
            <person name="Da Silva C."/>
            <person name="Gautier A."/>
            <person name="Giraud C."/>
            <person name="Giraud T."/>
            <person name="Gonzalez C."/>
            <person name="Grossetete S."/>
            <person name="Guldener U."/>
            <person name="Henrissat B."/>
            <person name="Howlett B.J."/>
            <person name="Kodira C."/>
            <person name="Kretschmer M."/>
            <person name="Lappartient A."/>
            <person name="Leroch M."/>
            <person name="Levis C."/>
            <person name="Mauceli E."/>
            <person name="Neuveglise C."/>
            <person name="Oeser B."/>
            <person name="Pearson M."/>
            <person name="Poulain J."/>
            <person name="Poussereau N."/>
            <person name="Quesneville H."/>
            <person name="Rascle C."/>
            <person name="Schumacher J."/>
            <person name="Segurens B."/>
            <person name="Sexton A."/>
            <person name="Silva E."/>
            <person name="Sirven C."/>
            <person name="Soanes D.M."/>
            <person name="Talbot N.J."/>
            <person name="Templeton M."/>
            <person name="Yandava C."/>
            <person name="Yarden O."/>
            <person name="Zeng Q."/>
            <person name="Rollins J.A."/>
            <person name="Lebrun M.H."/>
            <person name="Dickman M."/>
        </authorList>
    </citation>
    <scope>NUCLEOTIDE SEQUENCE [LARGE SCALE GENOMIC DNA]</scope>
    <source>
        <strain evidence="2">T4</strain>
    </source>
</reference>
<gene>
    <name evidence="1" type="ORF">BofuT4_uP148040.1</name>
</gene>
<protein>
    <submittedName>
        <fullName evidence="1">Uncharacterized protein</fullName>
    </submittedName>
</protein>
<dbReference type="AlphaFoldDB" id="G2YXM3"/>
<evidence type="ECO:0000313" key="1">
    <source>
        <dbReference type="EMBL" id="CCD56194.1"/>
    </source>
</evidence>
<dbReference type="EMBL" id="FQ790359">
    <property type="protein sequence ID" value="CCD56194.1"/>
    <property type="molecule type" value="Genomic_DNA"/>
</dbReference>
<evidence type="ECO:0000313" key="2">
    <source>
        <dbReference type="Proteomes" id="UP000008177"/>
    </source>
</evidence>
<organism evidence="1 2">
    <name type="scientific">Botryotinia fuckeliana (strain T4)</name>
    <name type="common">Noble rot fungus</name>
    <name type="synonym">Botrytis cinerea</name>
    <dbReference type="NCBI Taxonomy" id="999810"/>
    <lineage>
        <taxon>Eukaryota</taxon>
        <taxon>Fungi</taxon>
        <taxon>Dikarya</taxon>
        <taxon>Ascomycota</taxon>
        <taxon>Pezizomycotina</taxon>
        <taxon>Leotiomycetes</taxon>
        <taxon>Helotiales</taxon>
        <taxon>Sclerotiniaceae</taxon>
        <taxon>Botrytis</taxon>
    </lineage>
</organism>
<name>G2YXM3_BOTF4</name>
<dbReference type="InParanoid" id="G2YXM3"/>